<feature type="site" description="Positions MEP for the nucleophilic attack" evidence="7">
    <location>
        <position position="209"/>
    </location>
</feature>
<feature type="site" description="Transition state stabilizer" evidence="7">
    <location>
        <position position="15"/>
    </location>
</feature>
<organism evidence="8 9">
    <name type="scientific">Brevibacillus fluminis</name>
    <dbReference type="NCBI Taxonomy" id="511487"/>
    <lineage>
        <taxon>Bacteria</taxon>
        <taxon>Bacillati</taxon>
        <taxon>Bacillota</taxon>
        <taxon>Bacilli</taxon>
        <taxon>Bacillales</taxon>
        <taxon>Paenibacillaceae</taxon>
        <taxon>Brevibacillus</taxon>
    </lineage>
</organism>
<sequence>MNTGAVIVAAGSGKRMGGERNKLWLPLAGKPIFCHTIELFVSHPMIAETVLVVSEADRADITDLIELNGYRNIKLVPGGAERQESVQNGLAALSASCEYVLVHDAARPFLTTAQLTAVVEQVQQDQATILAVPVKDTIKIVGDDGYVESTPARESLWAVQTPQAFRLALLQDVHKQAKDAGKAGTDDAMLVEWMGHRVSVMMGSYENIKITTPDDLWLGEEILRKRLGSDRGEE</sequence>
<dbReference type="SUPFAM" id="SSF53448">
    <property type="entry name" value="Nucleotide-diphospho-sugar transferases"/>
    <property type="match status" value="1"/>
</dbReference>
<evidence type="ECO:0000256" key="2">
    <source>
        <dbReference type="ARBA" id="ARBA00004787"/>
    </source>
</evidence>
<dbReference type="GO" id="GO:0019288">
    <property type="term" value="P:isopentenyl diphosphate biosynthetic process, methylerythritol 4-phosphate pathway"/>
    <property type="evidence" value="ECO:0007669"/>
    <property type="project" value="UniProtKB-UniRule"/>
</dbReference>
<dbReference type="InterPro" id="IPR001228">
    <property type="entry name" value="IspD"/>
</dbReference>
<keyword evidence="9" id="KW-1185">Reference proteome</keyword>
<dbReference type="OrthoDB" id="9806837at2"/>
<evidence type="ECO:0000256" key="5">
    <source>
        <dbReference type="ARBA" id="ARBA00022695"/>
    </source>
</evidence>
<comment type="caution">
    <text evidence="8">The sequence shown here is derived from an EMBL/GenBank/DDBJ whole genome shotgun (WGS) entry which is preliminary data.</text>
</comment>
<dbReference type="NCBIfam" id="TIGR00453">
    <property type="entry name" value="ispD"/>
    <property type="match status" value="1"/>
</dbReference>
<dbReference type="Pfam" id="PF01128">
    <property type="entry name" value="IspD"/>
    <property type="match status" value="1"/>
</dbReference>
<dbReference type="UniPathway" id="UPA00056">
    <property type="reaction ID" value="UER00093"/>
</dbReference>
<dbReference type="PANTHER" id="PTHR32125">
    <property type="entry name" value="2-C-METHYL-D-ERYTHRITOL 4-PHOSPHATE CYTIDYLYLTRANSFERASE, CHLOROPLASTIC"/>
    <property type="match status" value="1"/>
</dbReference>
<evidence type="ECO:0000313" key="9">
    <source>
        <dbReference type="Proteomes" id="UP000271031"/>
    </source>
</evidence>
<evidence type="ECO:0000256" key="7">
    <source>
        <dbReference type="HAMAP-Rule" id="MF_00108"/>
    </source>
</evidence>
<protein>
    <recommendedName>
        <fullName evidence="7">2-C-methyl-D-erythritol 4-phosphate cytidylyltransferase</fullName>
        <ecNumber evidence="7">2.7.7.60</ecNumber>
    </recommendedName>
    <alternativeName>
        <fullName evidence="7">4-diphosphocytidyl-2C-methyl-D-erythritol synthase</fullName>
    </alternativeName>
    <alternativeName>
        <fullName evidence="7">MEP cytidylyltransferase</fullName>
        <shortName evidence="7">MCT</shortName>
    </alternativeName>
</protein>
<evidence type="ECO:0000256" key="3">
    <source>
        <dbReference type="ARBA" id="ARBA00009789"/>
    </source>
</evidence>
<dbReference type="FunFam" id="3.90.550.10:FF:000003">
    <property type="entry name" value="2-C-methyl-D-erythritol 4-phosphate cytidylyltransferase"/>
    <property type="match status" value="1"/>
</dbReference>
<evidence type="ECO:0000256" key="4">
    <source>
        <dbReference type="ARBA" id="ARBA00022679"/>
    </source>
</evidence>
<comment type="pathway">
    <text evidence="2 7">Isoprenoid biosynthesis; isopentenyl diphosphate biosynthesis via DXP pathway; isopentenyl diphosphate from 1-deoxy-D-xylulose 5-phosphate: step 2/6.</text>
</comment>
<evidence type="ECO:0000256" key="1">
    <source>
        <dbReference type="ARBA" id="ARBA00001282"/>
    </source>
</evidence>
<dbReference type="GO" id="GO:0050518">
    <property type="term" value="F:2-C-methyl-D-erythritol 4-phosphate cytidylyltransferase activity"/>
    <property type="evidence" value="ECO:0007669"/>
    <property type="project" value="UniProtKB-UniRule"/>
</dbReference>
<name>A0A3M8CTJ3_9BACL</name>
<feature type="site" description="Transition state stabilizer" evidence="7">
    <location>
        <position position="22"/>
    </location>
</feature>
<evidence type="ECO:0000313" key="8">
    <source>
        <dbReference type="EMBL" id="RNB78958.1"/>
    </source>
</evidence>
<keyword evidence="5 7" id="KW-0548">Nucleotidyltransferase</keyword>
<dbReference type="InterPro" id="IPR034683">
    <property type="entry name" value="IspD/TarI"/>
</dbReference>
<feature type="site" description="Positions MEP for the nucleophilic attack" evidence="7">
    <location>
        <position position="153"/>
    </location>
</feature>
<dbReference type="PROSITE" id="PS01295">
    <property type="entry name" value="ISPD"/>
    <property type="match status" value="1"/>
</dbReference>
<comment type="catalytic activity">
    <reaction evidence="1 7">
        <text>2-C-methyl-D-erythritol 4-phosphate + CTP + H(+) = 4-CDP-2-C-methyl-D-erythritol + diphosphate</text>
        <dbReference type="Rhea" id="RHEA:13429"/>
        <dbReference type="ChEBI" id="CHEBI:15378"/>
        <dbReference type="ChEBI" id="CHEBI:33019"/>
        <dbReference type="ChEBI" id="CHEBI:37563"/>
        <dbReference type="ChEBI" id="CHEBI:57823"/>
        <dbReference type="ChEBI" id="CHEBI:58262"/>
        <dbReference type="EC" id="2.7.7.60"/>
    </reaction>
</comment>
<dbReference type="InterPro" id="IPR050088">
    <property type="entry name" value="IspD/TarI_cytidylyltransf_bact"/>
</dbReference>
<evidence type="ECO:0000256" key="6">
    <source>
        <dbReference type="ARBA" id="ARBA00023229"/>
    </source>
</evidence>
<dbReference type="Gene3D" id="3.90.550.10">
    <property type="entry name" value="Spore Coat Polysaccharide Biosynthesis Protein SpsA, Chain A"/>
    <property type="match status" value="1"/>
</dbReference>
<reference evidence="8 9" key="1">
    <citation type="submission" date="2018-10" db="EMBL/GenBank/DDBJ databases">
        <title>Phylogenomics of Brevibacillus.</title>
        <authorList>
            <person name="Dunlap C."/>
        </authorList>
    </citation>
    <scope>NUCLEOTIDE SEQUENCE [LARGE SCALE GENOMIC DNA]</scope>
    <source>
        <strain evidence="8 9">JCM 15716</strain>
    </source>
</reference>
<dbReference type="InterPro" id="IPR029044">
    <property type="entry name" value="Nucleotide-diphossugar_trans"/>
</dbReference>
<dbReference type="RefSeq" id="WP_122921576.1">
    <property type="nucleotide sequence ID" value="NZ_RHHQ01000030.1"/>
</dbReference>
<comment type="similarity">
    <text evidence="3 7">Belongs to the IspD/TarI cytidylyltransferase family. IspD subfamily.</text>
</comment>
<gene>
    <name evidence="7 8" type="primary">ispD</name>
    <name evidence="8" type="ORF">EDM56_29885</name>
</gene>
<keyword evidence="4 7" id="KW-0808">Transferase</keyword>
<dbReference type="CDD" id="cd02516">
    <property type="entry name" value="CDP-ME_synthetase"/>
    <property type="match status" value="1"/>
</dbReference>
<dbReference type="PANTHER" id="PTHR32125:SF4">
    <property type="entry name" value="2-C-METHYL-D-ERYTHRITOL 4-PHOSPHATE CYTIDYLYLTRANSFERASE, CHLOROPLASTIC"/>
    <property type="match status" value="1"/>
</dbReference>
<dbReference type="InterPro" id="IPR018294">
    <property type="entry name" value="ISPD_synthase_CS"/>
</dbReference>
<proteinExistence type="inferred from homology"/>
<dbReference type="HAMAP" id="MF_00108">
    <property type="entry name" value="IspD"/>
    <property type="match status" value="1"/>
</dbReference>
<dbReference type="EMBL" id="RHHQ01000030">
    <property type="protein sequence ID" value="RNB78958.1"/>
    <property type="molecule type" value="Genomic_DNA"/>
</dbReference>
<accession>A0A3M8CTJ3</accession>
<keyword evidence="6 7" id="KW-0414">Isoprene biosynthesis</keyword>
<dbReference type="Proteomes" id="UP000271031">
    <property type="component" value="Unassembled WGS sequence"/>
</dbReference>
<dbReference type="AlphaFoldDB" id="A0A3M8CTJ3"/>
<comment type="function">
    <text evidence="7">Catalyzes the formation of 4-diphosphocytidyl-2-C-methyl-D-erythritol from CTP and 2-C-methyl-D-erythritol 4-phosphate (MEP).</text>
</comment>
<dbReference type="EC" id="2.7.7.60" evidence="7"/>